<dbReference type="OrthoDB" id="9811110at2"/>
<dbReference type="PANTHER" id="PTHR43823:SF3">
    <property type="entry name" value="MULTIDRUG EXPORT PROTEIN MEPA"/>
    <property type="match status" value="1"/>
</dbReference>
<keyword evidence="8 10" id="KW-0472">Membrane</keyword>
<feature type="transmembrane region" description="Helical" evidence="10">
    <location>
        <begin position="272"/>
        <end position="294"/>
    </location>
</feature>
<feature type="transmembrane region" description="Helical" evidence="10">
    <location>
        <begin position="95"/>
        <end position="117"/>
    </location>
</feature>
<comment type="subcellular location">
    <subcellularLocation>
        <location evidence="1">Cell membrane</location>
        <topology evidence="1">Multi-pass membrane protein</topology>
    </subcellularLocation>
</comment>
<keyword evidence="12" id="KW-1185">Reference proteome</keyword>
<dbReference type="InterPro" id="IPR045070">
    <property type="entry name" value="MATE_MepA-like"/>
</dbReference>
<evidence type="ECO:0000256" key="3">
    <source>
        <dbReference type="ARBA" id="ARBA00022106"/>
    </source>
</evidence>
<comment type="similarity">
    <text evidence="2">Belongs to the multi antimicrobial extrusion (MATE) (TC 2.A.66.1) family. MepA subfamily.</text>
</comment>
<reference evidence="12" key="1">
    <citation type="journal article" date="2016" name="Front. Microbiol.">
        <title>Complete Genome Sequence of Clostridium estertheticum DSM 8809, a Microbe Identified in Spoiled Vacuum Packed Beef.</title>
        <authorList>
            <person name="Yu Z."/>
            <person name="Gunn L."/>
            <person name="Brennan E."/>
            <person name="Reid R."/>
            <person name="Wall P.G."/>
            <person name="Gaora O.P."/>
            <person name="Hurley D."/>
            <person name="Bolton D."/>
            <person name="Fanning S."/>
        </authorList>
    </citation>
    <scope>NUCLEOTIDE SEQUENCE [LARGE SCALE GENOMIC DNA]</scope>
    <source>
        <strain evidence="12">DSM 8809</strain>
    </source>
</reference>
<name>A0A1J0GCL5_9CLOT</name>
<feature type="transmembrane region" description="Helical" evidence="10">
    <location>
        <begin position="359"/>
        <end position="377"/>
    </location>
</feature>
<feature type="transmembrane region" description="Helical" evidence="10">
    <location>
        <begin position="418"/>
        <end position="439"/>
    </location>
</feature>
<keyword evidence="6 10" id="KW-0812">Transmembrane</keyword>
<feature type="transmembrane region" description="Helical" evidence="10">
    <location>
        <begin position="137"/>
        <end position="158"/>
    </location>
</feature>
<feature type="transmembrane region" description="Helical" evidence="10">
    <location>
        <begin position="238"/>
        <end position="260"/>
    </location>
</feature>
<keyword evidence="9" id="KW-0046">Antibiotic resistance</keyword>
<evidence type="ECO:0000256" key="8">
    <source>
        <dbReference type="ARBA" id="ARBA00023136"/>
    </source>
</evidence>
<dbReference type="InterPro" id="IPR048279">
    <property type="entry name" value="MdtK-like"/>
</dbReference>
<dbReference type="KEGG" id="ceu:A7L45_02790"/>
<evidence type="ECO:0000256" key="1">
    <source>
        <dbReference type="ARBA" id="ARBA00004651"/>
    </source>
</evidence>
<dbReference type="PANTHER" id="PTHR43823">
    <property type="entry name" value="SPORULATION PROTEIN YKVU"/>
    <property type="match status" value="1"/>
</dbReference>
<dbReference type="GO" id="GO:0046677">
    <property type="term" value="P:response to antibiotic"/>
    <property type="evidence" value="ECO:0007669"/>
    <property type="project" value="UniProtKB-KW"/>
</dbReference>
<feature type="transmembrane region" description="Helical" evidence="10">
    <location>
        <begin position="389"/>
        <end position="412"/>
    </location>
</feature>
<dbReference type="EMBL" id="CP015756">
    <property type="protein sequence ID" value="APC39069.1"/>
    <property type="molecule type" value="Genomic_DNA"/>
</dbReference>
<organism evidence="11 12">
    <name type="scientific">Clostridium estertheticum subsp. estertheticum</name>
    <dbReference type="NCBI Taxonomy" id="1552"/>
    <lineage>
        <taxon>Bacteria</taxon>
        <taxon>Bacillati</taxon>
        <taxon>Bacillota</taxon>
        <taxon>Clostridia</taxon>
        <taxon>Eubacteriales</taxon>
        <taxon>Clostridiaceae</taxon>
        <taxon>Clostridium</taxon>
    </lineage>
</organism>
<keyword evidence="7 10" id="KW-1133">Transmembrane helix</keyword>
<accession>A0A1J0GCL5</accession>
<dbReference type="InterPro" id="IPR002528">
    <property type="entry name" value="MATE_fam"/>
</dbReference>
<evidence type="ECO:0000256" key="4">
    <source>
        <dbReference type="ARBA" id="ARBA00022448"/>
    </source>
</evidence>
<feature type="transmembrane region" description="Helical" evidence="10">
    <location>
        <begin position="165"/>
        <end position="187"/>
    </location>
</feature>
<evidence type="ECO:0000256" key="2">
    <source>
        <dbReference type="ARBA" id="ARBA00008417"/>
    </source>
</evidence>
<dbReference type="GO" id="GO:0015297">
    <property type="term" value="F:antiporter activity"/>
    <property type="evidence" value="ECO:0007669"/>
    <property type="project" value="InterPro"/>
</dbReference>
<dbReference type="Pfam" id="PF01554">
    <property type="entry name" value="MatE"/>
    <property type="match status" value="2"/>
</dbReference>
<feature type="transmembrane region" description="Helical" evidence="10">
    <location>
        <begin position="56"/>
        <end position="83"/>
    </location>
</feature>
<evidence type="ECO:0000256" key="9">
    <source>
        <dbReference type="ARBA" id="ARBA00023251"/>
    </source>
</evidence>
<feature type="transmembrane region" description="Helical" evidence="10">
    <location>
        <begin position="193"/>
        <end position="217"/>
    </location>
</feature>
<evidence type="ECO:0000256" key="7">
    <source>
        <dbReference type="ARBA" id="ARBA00022989"/>
    </source>
</evidence>
<dbReference type="AlphaFoldDB" id="A0A1J0GCL5"/>
<dbReference type="GO" id="GO:0042910">
    <property type="term" value="F:xenobiotic transmembrane transporter activity"/>
    <property type="evidence" value="ECO:0007669"/>
    <property type="project" value="InterPro"/>
</dbReference>
<dbReference type="InterPro" id="IPR051327">
    <property type="entry name" value="MATE_MepA_subfamily"/>
</dbReference>
<dbReference type="PIRSF" id="PIRSF006603">
    <property type="entry name" value="DinF"/>
    <property type="match status" value="1"/>
</dbReference>
<dbReference type="RefSeq" id="WP_071611366.1">
    <property type="nucleotide sequence ID" value="NZ_CP015756.1"/>
</dbReference>
<dbReference type="GO" id="GO:0005886">
    <property type="term" value="C:plasma membrane"/>
    <property type="evidence" value="ECO:0007669"/>
    <property type="project" value="UniProtKB-SubCell"/>
</dbReference>
<feature type="transmembrane region" description="Helical" evidence="10">
    <location>
        <begin position="15"/>
        <end position="36"/>
    </location>
</feature>
<sequence length="459" mass="50102">MDNSNELATEKVGSLLWKFSIPAIIGMLVNALYSVVDRIFIGRGVPDPLALSGVAITFPITNVIMAFGMLVGIGGAAVVSIKLGQNKKEDAEKILGNAFVLVVIMSIVVSIIGLIFLEPILVLLGASTDTMPYAKQFGFIILLGVILQNLGFGMNPFIRSEGNALMAMVTMLIGAILNFILNPIFIFGLHMGVVGSALATIISQAVCSIWVLLYFLRGKSVLKLRRKNMKLQMKIVKEILEIGMSPFAMQMAAGLITVTFNKSLKKYGGDLAIGAFSLINSINMLIMMPIFGLNQGAQPIIGYNYGAKSYKRVKLALKYAAIIATLMSVVGFVIVQLFSVQIISIFNNTDKELIDLGSRGIRIFLIMLPLIGSQVVFTNYFQAVGKAKISIFLSLLRQIIVLFPLILLMPHFFKLDGIWMAGPASDFIAFIITIIIIVADIKSMNKHELSLERINENVI</sequence>
<evidence type="ECO:0000313" key="11">
    <source>
        <dbReference type="EMBL" id="APC39069.1"/>
    </source>
</evidence>
<dbReference type="STRING" id="1552.A7L45_02790"/>
<feature type="transmembrane region" description="Helical" evidence="10">
    <location>
        <begin position="315"/>
        <end position="339"/>
    </location>
</feature>
<keyword evidence="4" id="KW-0813">Transport</keyword>
<evidence type="ECO:0000313" key="12">
    <source>
        <dbReference type="Proteomes" id="UP000182569"/>
    </source>
</evidence>
<keyword evidence="5" id="KW-1003">Cell membrane</keyword>
<proteinExistence type="inferred from homology"/>
<evidence type="ECO:0000256" key="5">
    <source>
        <dbReference type="ARBA" id="ARBA00022475"/>
    </source>
</evidence>
<evidence type="ECO:0000256" key="10">
    <source>
        <dbReference type="SAM" id="Phobius"/>
    </source>
</evidence>
<gene>
    <name evidence="11" type="ORF">A7L45_02790</name>
</gene>
<protein>
    <recommendedName>
        <fullName evidence="3">Multidrug export protein MepA</fullName>
    </recommendedName>
</protein>
<dbReference type="Proteomes" id="UP000182569">
    <property type="component" value="Chromosome"/>
</dbReference>
<dbReference type="NCBIfam" id="TIGR00797">
    <property type="entry name" value="matE"/>
    <property type="match status" value="1"/>
</dbReference>
<dbReference type="CDD" id="cd13143">
    <property type="entry name" value="MATE_MepA_like"/>
    <property type="match status" value="1"/>
</dbReference>
<evidence type="ECO:0000256" key="6">
    <source>
        <dbReference type="ARBA" id="ARBA00022692"/>
    </source>
</evidence>